<dbReference type="EMBL" id="ANQC01000041">
    <property type="protein sequence ID" value="ESV54234.1"/>
    <property type="molecule type" value="Genomic_DNA"/>
</dbReference>
<evidence type="ECO:0000313" key="1">
    <source>
        <dbReference type="EMBL" id="ESV54234.1"/>
    </source>
</evidence>
<gene>
    <name evidence="1" type="ORF">SAG0136_02975</name>
</gene>
<sequence length="64" mass="7687">MQVLKRIKQEQKLVDEKYHIKKSDDFVFYDKFYGVPTNNAVNKYLRNSLLKGTSKNSLNFQKMR</sequence>
<reference evidence="1 2" key="1">
    <citation type="submission" date="2013-05" db="EMBL/GenBank/DDBJ databases">
        <authorList>
            <person name="Richards V.P."/>
            <person name="Durkin S.A.S."/>
            <person name="Kim M."/>
            <person name="Pavinski Bitar P.D."/>
            <person name="Stanhope M.J."/>
            <person name="Town C.D."/>
            <person name="Venter J.C."/>
        </authorList>
    </citation>
    <scope>NUCLEOTIDE SEQUENCE [LARGE SCALE GENOMIC DNA]</scope>
    <source>
        <strain evidence="1 2">LMG 14747</strain>
    </source>
</reference>
<name>V6Z3Q4_STRAG</name>
<protein>
    <submittedName>
        <fullName evidence="1">Uncharacterized protein</fullName>
    </submittedName>
</protein>
<evidence type="ECO:0000313" key="2">
    <source>
        <dbReference type="Proteomes" id="UP000018482"/>
    </source>
</evidence>
<dbReference type="Proteomes" id="UP000018482">
    <property type="component" value="Unassembled WGS sequence"/>
</dbReference>
<dbReference type="AlphaFoldDB" id="V6Z3Q4"/>
<accession>V6Z3Q4</accession>
<organism evidence="1 2">
    <name type="scientific">Streptococcus agalactiae LMG 14747</name>
    <dbReference type="NCBI Taxonomy" id="1154860"/>
    <lineage>
        <taxon>Bacteria</taxon>
        <taxon>Bacillati</taxon>
        <taxon>Bacillota</taxon>
        <taxon>Bacilli</taxon>
        <taxon>Lactobacillales</taxon>
        <taxon>Streptococcaceae</taxon>
        <taxon>Streptococcus</taxon>
    </lineage>
</organism>
<proteinExistence type="predicted"/>
<comment type="caution">
    <text evidence="1">The sequence shown here is derived from an EMBL/GenBank/DDBJ whole genome shotgun (WGS) entry which is preliminary data.</text>
</comment>